<evidence type="ECO:0000313" key="3">
    <source>
        <dbReference type="Proteomes" id="UP000231586"/>
    </source>
</evidence>
<evidence type="ECO:0000256" key="1">
    <source>
        <dbReference type="SAM" id="Phobius"/>
    </source>
</evidence>
<dbReference type="Proteomes" id="UP000231586">
    <property type="component" value="Unassembled WGS sequence"/>
</dbReference>
<feature type="transmembrane region" description="Helical" evidence="1">
    <location>
        <begin position="7"/>
        <end position="40"/>
    </location>
</feature>
<dbReference type="Pfam" id="PF04306">
    <property type="entry name" value="DUF456"/>
    <property type="match status" value="1"/>
</dbReference>
<feature type="transmembrane region" description="Helical" evidence="1">
    <location>
        <begin position="125"/>
        <end position="155"/>
    </location>
</feature>
<reference evidence="2 3" key="1">
    <citation type="submission" date="2017-11" db="EMBL/GenBank/DDBJ databases">
        <title>Genomic Encyclopedia of Archaeal and Bacterial Type Strains, Phase II (KMG-II): From Individual Species to Whole Genera.</title>
        <authorList>
            <person name="Goeker M."/>
        </authorList>
    </citation>
    <scope>NUCLEOTIDE SEQUENCE [LARGE SCALE GENOMIC DNA]</scope>
    <source>
        <strain evidence="2 3">DSM 22413</strain>
    </source>
</reference>
<dbReference type="AlphaFoldDB" id="A0A2M8WV68"/>
<protein>
    <recommendedName>
        <fullName evidence="4">DUF456 domain-containing protein</fullName>
    </recommendedName>
</protein>
<keyword evidence="1" id="KW-0472">Membrane</keyword>
<feature type="transmembrane region" description="Helical" evidence="1">
    <location>
        <begin position="80"/>
        <end position="113"/>
    </location>
</feature>
<sequence>MSSGGEVVVGIVILLGLVGVVVQVLPGNLLVLGAILVWAILTGGTTAWVCFGVALACVAVAEVAQLVLGARHLRRAEVPWITLAIGGVVGVVGFFVVPVVGLPLGFVLGVLVVELLRRRDLRAAWAATVAAMVATGITIVVQLAGALLATSAWLVGVALT</sequence>
<accession>A0A2M8WV68</accession>
<dbReference type="InterPro" id="IPR007403">
    <property type="entry name" value="DUF456"/>
</dbReference>
<dbReference type="RefSeq" id="WP_100348773.1">
    <property type="nucleotide sequence ID" value="NZ_PGTZ01000006.1"/>
</dbReference>
<name>A0A2M8WV68_9MICO</name>
<dbReference type="EMBL" id="PGTZ01000006">
    <property type="protein sequence ID" value="PJI94818.1"/>
    <property type="molecule type" value="Genomic_DNA"/>
</dbReference>
<keyword evidence="1" id="KW-0812">Transmembrane</keyword>
<comment type="caution">
    <text evidence="2">The sequence shown here is derived from an EMBL/GenBank/DDBJ whole genome shotgun (WGS) entry which is preliminary data.</text>
</comment>
<keyword evidence="3" id="KW-1185">Reference proteome</keyword>
<organism evidence="2 3">
    <name type="scientific">Luteimicrobium subarcticum</name>
    <dbReference type="NCBI Taxonomy" id="620910"/>
    <lineage>
        <taxon>Bacteria</taxon>
        <taxon>Bacillati</taxon>
        <taxon>Actinomycetota</taxon>
        <taxon>Actinomycetes</taxon>
        <taxon>Micrococcales</taxon>
        <taxon>Luteimicrobium</taxon>
    </lineage>
</organism>
<gene>
    <name evidence="2" type="ORF">CLV34_0666</name>
</gene>
<evidence type="ECO:0008006" key="4">
    <source>
        <dbReference type="Google" id="ProtNLM"/>
    </source>
</evidence>
<feature type="transmembrane region" description="Helical" evidence="1">
    <location>
        <begin position="46"/>
        <end position="68"/>
    </location>
</feature>
<keyword evidence="1" id="KW-1133">Transmembrane helix</keyword>
<proteinExistence type="predicted"/>
<evidence type="ECO:0000313" key="2">
    <source>
        <dbReference type="EMBL" id="PJI94818.1"/>
    </source>
</evidence>